<dbReference type="Proteomes" id="UP000278886">
    <property type="component" value="Chromosome"/>
</dbReference>
<name>A0A387B8H3_9MICO</name>
<dbReference type="OrthoDB" id="9804819at2"/>
<dbReference type="PANTHER" id="PTHR42711:SF17">
    <property type="entry name" value="ABC TRANSPORTER ATP-BINDING PROTEIN"/>
    <property type="match status" value="1"/>
</dbReference>
<evidence type="ECO:0000256" key="2">
    <source>
        <dbReference type="ARBA" id="ARBA00022448"/>
    </source>
</evidence>
<proteinExistence type="predicted"/>
<dbReference type="EMBL" id="CP032630">
    <property type="protein sequence ID" value="AYF97279.1"/>
    <property type="molecule type" value="Genomic_DNA"/>
</dbReference>
<keyword evidence="3" id="KW-0547">Nucleotide-binding</keyword>
<gene>
    <name evidence="7" type="ORF">D7I47_02775</name>
</gene>
<keyword evidence="4 7" id="KW-0067">ATP-binding</keyword>
<dbReference type="InterPro" id="IPR050763">
    <property type="entry name" value="ABC_transporter_ATP-binding"/>
</dbReference>
<dbReference type="GO" id="GO:0005524">
    <property type="term" value="F:ATP binding"/>
    <property type="evidence" value="ECO:0007669"/>
    <property type="project" value="UniProtKB-KW"/>
</dbReference>
<dbReference type="GO" id="GO:0046677">
    <property type="term" value="P:response to antibiotic"/>
    <property type="evidence" value="ECO:0007669"/>
    <property type="project" value="UniProtKB-KW"/>
</dbReference>
<sequence length="294" mass="31042">MTTLAALDGVTRRFGDILALDDVDLAVGEGELVGLLGPNGAGKTTLLSLLQGLRRPHAGTVRLFGGDPRDAASRQRLGCTPQETALPATLRVGEVIDFVGGHFADRMPTAELAEEFGLTELLRRQTGALSGGQRRRLSVALAFVGRPRLVLLDEPTTGLDVDGRRALWDAIRRQHAAGASIIVTSHYLEEIEALAERVVVIADGRVVADDSLHAVLARVGDQWVRLSTPEPARLAALAGVVATAADETGVSLAVHDSDAFVRELVASGIPFTGLQVRGATLEEAFLALTERSAA</sequence>
<dbReference type="InterPro" id="IPR017871">
    <property type="entry name" value="ABC_transporter-like_CS"/>
</dbReference>
<evidence type="ECO:0000256" key="5">
    <source>
        <dbReference type="ARBA" id="ARBA00023251"/>
    </source>
</evidence>
<dbReference type="InterPro" id="IPR003593">
    <property type="entry name" value="AAA+_ATPase"/>
</dbReference>
<evidence type="ECO:0000256" key="4">
    <source>
        <dbReference type="ARBA" id="ARBA00022840"/>
    </source>
</evidence>
<dbReference type="PANTHER" id="PTHR42711">
    <property type="entry name" value="ABC TRANSPORTER ATP-BINDING PROTEIN"/>
    <property type="match status" value="1"/>
</dbReference>
<keyword evidence="5" id="KW-0046">Antibiotic resistance</keyword>
<dbReference type="SUPFAM" id="SSF52540">
    <property type="entry name" value="P-loop containing nucleoside triphosphate hydrolases"/>
    <property type="match status" value="1"/>
</dbReference>
<evidence type="ECO:0000313" key="7">
    <source>
        <dbReference type="EMBL" id="AYF97279.1"/>
    </source>
</evidence>
<protein>
    <submittedName>
        <fullName evidence="7">ABC transporter ATP-binding protein</fullName>
    </submittedName>
</protein>
<feature type="domain" description="ABC transporter" evidence="6">
    <location>
        <begin position="5"/>
        <end position="228"/>
    </location>
</feature>
<dbReference type="SMART" id="SM00382">
    <property type="entry name" value="AAA"/>
    <property type="match status" value="1"/>
</dbReference>
<dbReference type="PROSITE" id="PS00211">
    <property type="entry name" value="ABC_TRANSPORTER_1"/>
    <property type="match status" value="1"/>
</dbReference>
<evidence type="ECO:0000313" key="8">
    <source>
        <dbReference type="Proteomes" id="UP000278886"/>
    </source>
</evidence>
<keyword evidence="2" id="KW-0813">Transport</keyword>
<dbReference type="GO" id="GO:0016887">
    <property type="term" value="F:ATP hydrolysis activity"/>
    <property type="evidence" value="ECO:0007669"/>
    <property type="project" value="InterPro"/>
</dbReference>
<evidence type="ECO:0000259" key="6">
    <source>
        <dbReference type="PROSITE" id="PS50893"/>
    </source>
</evidence>
<dbReference type="InterPro" id="IPR003439">
    <property type="entry name" value="ABC_transporter-like_ATP-bd"/>
</dbReference>
<evidence type="ECO:0000256" key="3">
    <source>
        <dbReference type="ARBA" id="ARBA00022741"/>
    </source>
</evidence>
<evidence type="ECO:0000256" key="1">
    <source>
        <dbReference type="ARBA" id="ARBA00004202"/>
    </source>
</evidence>
<dbReference type="Pfam" id="PF00005">
    <property type="entry name" value="ABC_tran"/>
    <property type="match status" value="1"/>
</dbReference>
<keyword evidence="8" id="KW-1185">Reference proteome</keyword>
<dbReference type="GO" id="GO:0005886">
    <property type="term" value="C:plasma membrane"/>
    <property type="evidence" value="ECO:0007669"/>
    <property type="project" value="UniProtKB-SubCell"/>
</dbReference>
<accession>A0A387B8H3</accession>
<dbReference type="KEGG" id="lyd:D7I47_02775"/>
<dbReference type="AlphaFoldDB" id="A0A387B8H3"/>
<reference evidence="8" key="1">
    <citation type="submission" date="2018-09" db="EMBL/GenBank/DDBJ databases">
        <title>Genome sequencing of strain 2DFWR-13.</title>
        <authorList>
            <person name="Heo J."/>
            <person name="Kim S.-J."/>
            <person name="Kwon S.-W."/>
        </authorList>
    </citation>
    <scope>NUCLEOTIDE SEQUENCE [LARGE SCALE GENOMIC DNA]</scope>
    <source>
        <strain evidence="8">2DFWR-13</strain>
    </source>
</reference>
<dbReference type="InterPro" id="IPR027417">
    <property type="entry name" value="P-loop_NTPase"/>
</dbReference>
<organism evidence="7 8">
    <name type="scientific">Protaetiibacter intestinalis</name>
    <dbReference type="NCBI Taxonomy" id="2419774"/>
    <lineage>
        <taxon>Bacteria</taxon>
        <taxon>Bacillati</taxon>
        <taxon>Actinomycetota</taxon>
        <taxon>Actinomycetes</taxon>
        <taxon>Micrococcales</taxon>
        <taxon>Microbacteriaceae</taxon>
        <taxon>Protaetiibacter</taxon>
    </lineage>
</organism>
<comment type="subcellular location">
    <subcellularLocation>
        <location evidence="1">Cell membrane</location>
        <topology evidence="1">Peripheral membrane protein</topology>
    </subcellularLocation>
</comment>
<dbReference type="CDD" id="cd03230">
    <property type="entry name" value="ABC_DR_subfamily_A"/>
    <property type="match status" value="1"/>
</dbReference>
<dbReference type="Gene3D" id="3.40.50.300">
    <property type="entry name" value="P-loop containing nucleotide triphosphate hydrolases"/>
    <property type="match status" value="1"/>
</dbReference>
<dbReference type="RefSeq" id="WP_120761630.1">
    <property type="nucleotide sequence ID" value="NZ_CP032630.1"/>
</dbReference>
<dbReference type="PROSITE" id="PS50893">
    <property type="entry name" value="ABC_TRANSPORTER_2"/>
    <property type="match status" value="1"/>
</dbReference>